<evidence type="ECO:0000256" key="1">
    <source>
        <dbReference type="SAM" id="MobiDB-lite"/>
    </source>
</evidence>
<organism evidence="2 3">
    <name type="scientific">Streptomyces zaomyceticus</name>
    <dbReference type="NCBI Taxonomy" id="68286"/>
    <lineage>
        <taxon>Bacteria</taxon>
        <taxon>Bacillati</taxon>
        <taxon>Actinomycetota</taxon>
        <taxon>Actinomycetes</taxon>
        <taxon>Kitasatosporales</taxon>
        <taxon>Streptomycetaceae</taxon>
        <taxon>Streptomyces</taxon>
    </lineage>
</organism>
<reference evidence="2 3" key="1">
    <citation type="submission" date="2022-10" db="EMBL/GenBank/DDBJ databases">
        <title>The complete genomes of actinobacterial strains from the NBC collection.</title>
        <authorList>
            <person name="Joergensen T.S."/>
            <person name="Alvarez Arevalo M."/>
            <person name="Sterndorff E.B."/>
            <person name="Faurdal D."/>
            <person name="Vuksanovic O."/>
            <person name="Mourched A.-S."/>
            <person name="Charusanti P."/>
            <person name="Shaw S."/>
            <person name="Blin K."/>
            <person name="Weber T."/>
        </authorList>
    </citation>
    <scope>NUCLEOTIDE SEQUENCE [LARGE SCALE GENOMIC DNA]</scope>
    <source>
        <strain evidence="2 3">NBC_00123</strain>
        <plasmid evidence="2 3">unnamed1</plasmid>
    </source>
</reference>
<sequence length="296" mass="32596">MPKKRKTNRTSPKRAPSQPSSALPAPDREEDWEDPEDYASDLLHLDAAYATPADAVKAFLDGLTVEWIGSVDGARMRHRVVRLGDGREAIEQAVFVAGPLERKLVCAWHQAGADGQARMSENALAVLDVLHSAIRPVVEAEVRKFRPDYTAATLEAFREAPEPYGTGIPVFGWRTFHAVEPDTTWLEAIDTAAWNSSIALDNWHPDYAIPELEPAPLANLLRQHGVPLVLCAGCGEAITDRHPRWRGTWMSLDSEGGALCGLRIVPRSGLPRHPSPQLSWLTDNEFGDPHRPVACS</sequence>
<proteinExistence type="predicted"/>
<evidence type="ECO:0000313" key="2">
    <source>
        <dbReference type="EMBL" id="WTR75864.1"/>
    </source>
</evidence>
<geneLocation type="plasmid" evidence="2 3">
    <name>unnamed1</name>
</geneLocation>
<feature type="compositionally biased region" description="Low complexity" evidence="1">
    <location>
        <begin position="15"/>
        <end position="25"/>
    </location>
</feature>
<protein>
    <submittedName>
        <fullName evidence="2">Uncharacterized protein</fullName>
    </submittedName>
</protein>
<accession>A0ABZ1LQ44</accession>
<keyword evidence="2" id="KW-0614">Plasmid</keyword>
<feature type="region of interest" description="Disordered" evidence="1">
    <location>
        <begin position="1"/>
        <end position="34"/>
    </location>
</feature>
<name>A0ABZ1LQ44_9ACTN</name>
<keyword evidence="3" id="KW-1185">Reference proteome</keyword>
<dbReference type="Proteomes" id="UP001622594">
    <property type="component" value="Plasmid unnamed1"/>
</dbReference>
<dbReference type="EMBL" id="CP108189">
    <property type="protein sequence ID" value="WTR75864.1"/>
    <property type="molecule type" value="Genomic_DNA"/>
</dbReference>
<gene>
    <name evidence="2" type="ORF">OG814_42160</name>
</gene>
<feature type="compositionally biased region" description="Basic residues" evidence="1">
    <location>
        <begin position="1"/>
        <end position="12"/>
    </location>
</feature>
<evidence type="ECO:0000313" key="3">
    <source>
        <dbReference type="Proteomes" id="UP001622594"/>
    </source>
</evidence>
<dbReference type="RefSeq" id="WP_327166798.1">
    <property type="nucleotide sequence ID" value="NZ_CP108189.1"/>
</dbReference>